<evidence type="ECO:0000313" key="4">
    <source>
        <dbReference type="Proteomes" id="UP000030993"/>
    </source>
</evidence>
<protein>
    <recommendedName>
        <fullName evidence="2">Nucleoside transporter/FeoB GTPase Gate domain-containing protein</fullName>
    </recommendedName>
</protein>
<dbReference type="RefSeq" id="WP_039205906.1">
    <property type="nucleotide sequence ID" value="NZ_JSCE01000023.1"/>
</dbReference>
<feature type="transmembrane region" description="Helical" evidence="1">
    <location>
        <begin position="249"/>
        <end position="268"/>
    </location>
</feature>
<keyword evidence="1" id="KW-1133">Transmembrane helix</keyword>
<keyword evidence="1" id="KW-0472">Membrane</keyword>
<feature type="transmembrane region" description="Helical" evidence="1">
    <location>
        <begin position="147"/>
        <end position="174"/>
    </location>
</feature>
<feature type="transmembrane region" description="Helical" evidence="1">
    <location>
        <begin position="66"/>
        <end position="87"/>
    </location>
</feature>
<evidence type="ECO:0000259" key="2">
    <source>
        <dbReference type="Pfam" id="PF07670"/>
    </source>
</evidence>
<proteinExistence type="predicted"/>
<accession>A0A0B2JZP9</accession>
<dbReference type="Pfam" id="PF07670">
    <property type="entry name" value="Gate"/>
    <property type="match status" value="1"/>
</dbReference>
<reference evidence="3 4" key="1">
    <citation type="journal article" date="2013" name="PLoS ONE">
        <title>Identification and characterization of three novel lipases belonging to families II and V from Anaerovibrio lipolyticus 5ST.</title>
        <authorList>
            <person name="Prive F."/>
            <person name="Kaderbhai N.N."/>
            <person name="Girdwood S."/>
            <person name="Worgan H.J."/>
            <person name="Pinloche E."/>
            <person name="Scollan N.D."/>
            <person name="Huws S.A."/>
            <person name="Newbold C.J."/>
        </authorList>
    </citation>
    <scope>NUCLEOTIDE SEQUENCE [LARGE SCALE GENOMIC DNA]</scope>
    <source>
        <strain evidence="3 4">5S</strain>
    </source>
</reference>
<feature type="transmembrane region" description="Helical" evidence="1">
    <location>
        <begin position="361"/>
        <end position="390"/>
    </location>
</feature>
<keyword evidence="4" id="KW-1185">Reference proteome</keyword>
<evidence type="ECO:0000313" key="3">
    <source>
        <dbReference type="EMBL" id="KHM53029.1"/>
    </source>
</evidence>
<feature type="transmembrane region" description="Helical" evidence="1">
    <location>
        <begin position="22"/>
        <end position="40"/>
    </location>
</feature>
<feature type="domain" description="Nucleoside transporter/FeoB GTPase Gate" evidence="2">
    <location>
        <begin position="147"/>
        <end position="243"/>
    </location>
</feature>
<dbReference type="AlphaFoldDB" id="A0A0B2JZP9"/>
<dbReference type="EMBL" id="JSCE01000023">
    <property type="protein sequence ID" value="KHM53029.1"/>
    <property type="molecule type" value="Genomic_DNA"/>
</dbReference>
<dbReference type="InterPro" id="IPR011642">
    <property type="entry name" value="Gate_dom"/>
</dbReference>
<dbReference type="STRING" id="82374.NZ47_01305"/>
<organism evidence="3 4">
    <name type="scientific">Anaerovibrio lipolyticus</name>
    <dbReference type="NCBI Taxonomy" id="82374"/>
    <lineage>
        <taxon>Bacteria</taxon>
        <taxon>Bacillati</taxon>
        <taxon>Bacillota</taxon>
        <taxon>Negativicutes</taxon>
        <taxon>Selenomonadales</taxon>
        <taxon>Selenomonadaceae</taxon>
        <taxon>Anaerovibrio</taxon>
    </lineage>
</organism>
<feature type="transmembrane region" description="Helical" evidence="1">
    <location>
        <begin position="434"/>
        <end position="452"/>
    </location>
</feature>
<gene>
    <name evidence="3" type="ORF">NZ47_01305</name>
</gene>
<feature type="transmembrane region" description="Helical" evidence="1">
    <location>
        <begin position="108"/>
        <end position="127"/>
    </location>
</feature>
<comment type="caution">
    <text evidence="3">The sequence shown here is derived from an EMBL/GenBank/DDBJ whole genome shotgun (WGS) entry which is preliminary data.</text>
</comment>
<dbReference type="Proteomes" id="UP000030993">
    <property type="component" value="Unassembled WGS sequence"/>
</dbReference>
<evidence type="ECO:0000256" key="1">
    <source>
        <dbReference type="SAM" id="Phobius"/>
    </source>
</evidence>
<keyword evidence="1" id="KW-0812">Transmembrane</keyword>
<sequence length="456" mass="49896">MVEKLEVEGQEKSKTGYKISDIFKFLGCSLFGCFMFLYPWDTTGGTYNTALSVLTEALDALIRQNIPWLLTVVVIFSAVSALVGCFWKIQKSGRFSWIFPLMFVSKPYALTRLIALAVTICVVFEVGPEAVRSEDVGGSMVSLAQTLIAIAVTLSFVLPFLTDCGIMEFMGILLRPLIRPLFKVPGRASVDLIASWLASSNTAVLITGNQHQNGYYSKREAASIMTNFSLVSIPFCMVIAETLNVTNHFLLLYGSVTAIGLLLAMIGVRIPPLANIPDEYCGEKNINEEVPEASSLLSWAWLAAMKRAKKFGFMNALDAAGKMTIGIIMDLIPIVIAWGTLGSLLVNETSIMQWISYPMGAYMSFLGIEGAFDIAPTTLVGFIDMFIPALITSPDLPVQTRFLVAGLSLVQIIYLTEVGSIIVKSNVGLDIKRLFVIFLERTIIALPLLAFISKSL</sequence>
<feature type="transmembrane region" description="Helical" evidence="1">
    <location>
        <begin position="402"/>
        <end position="422"/>
    </location>
</feature>
<dbReference type="eggNOG" id="COG3314">
    <property type="taxonomic scope" value="Bacteria"/>
</dbReference>
<feature type="transmembrane region" description="Helical" evidence="1">
    <location>
        <begin position="319"/>
        <end position="341"/>
    </location>
</feature>
<name>A0A0B2JZP9_9FIRM</name>